<accession>A0AAV6VGH4</accession>
<reference evidence="1 2" key="1">
    <citation type="journal article" date="2022" name="Nat. Ecol. Evol.">
        <title>A masculinizing supergene underlies an exaggerated male reproductive morph in a spider.</title>
        <authorList>
            <person name="Hendrickx F."/>
            <person name="De Corte Z."/>
            <person name="Sonet G."/>
            <person name="Van Belleghem S.M."/>
            <person name="Kostlbacher S."/>
            <person name="Vangestel C."/>
        </authorList>
    </citation>
    <scope>NUCLEOTIDE SEQUENCE [LARGE SCALE GENOMIC DNA]</scope>
    <source>
        <strain evidence="1">W744_W776</strain>
    </source>
</reference>
<keyword evidence="2" id="KW-1185">Reference proteome</keyword>
<dbReference type="AlphaFoldDB" id="A0AAV6VGH4"/>
<name>A0AAV6VGH4_9ARAC</name>
<proteinExistence type="predicted"/>
<protein>
    <submittedName>
        <fullName evidence="1">Uncharacterized protein</fullName>
    </submittedName>
</protein>
<sequence length="85" mass="9518">MFRPQCNPRSYVPFPPSIYGDISPSSVNFSRSEPRCSFLAVIRNVVMGVSVSPNTCSSILFCSIKHSHLERAAPSRCDEELHQVF</sequence>
<evidence type="ECO:0000313" key="1">
    <source>
        <dbReference type="EMBL" id="KAG8195885.1"/>
    </source>
</evidence>
<evidence type="ECO:0000313" key="2">
    <source>
        <dbReference type="Proteomes" id="UP000827092"/>
    </source>
</evidence>
<comment type="caution">
    <text evidence="1">The sequence shown here is derived from an EMBL/GenBank/DDBJ whole genome shotgun (WGS) entry which is preliminary data.</text>
</comment>
<gene>
    <name evidence="1" type="ORF">JTE90_001123</name>
</gene>
<dbReference type="Proteomes" id="UP000827092">
    <property type="component" value="Unassembled WGS sequence"/>
</dbReference>
<organism evidence="1 2">
    <name type="scientific">Oedothorax gibbosus</name>
    <dbReference type="NCBI Taxonomy" id="931172"/>
    <lineage>
        <taxon>Eukaryota</taxon>
        <taxon>Metazoa</taxon>
        <taxon>Ecdysozoa</taxon>
        <taxon>Arthropoda</taxon>
        <taxon>Chelicerata</taxon>
        <taxon>Arachnida</taxon>
        <taxon>Araneae</taxon>
        <taxon>Araneomorphae</taxon>
        <taxon>Entelegynae</taxon>
        <taxon>Araneoidea</taxon>
        <taxon>Linyphiidae</taxon>
        <taxon>Erigoninae</taxon>
        <taxon>Oedothorax</taxon>
    </lineage>
</organism>
<dbReference type="EMBL" id="JAFNEN010000076">
    <property type="protein sequence ID" value="KAG8195885.1"/>
    <property type="molecule type" value="Genomic_DNA"/>
</dbReference>